<dbReference type="EMBL" id="CAJNRD030001120">
    <property type="protein sequence ID" value="CAG5093274.1"/>
    <property type="molecule type" value="Genomic_DNA"/>
</dbReference>
<dbReference type="AlphaFoldDB" id="A0A8J2H1B1"/>
<accession>A0A8J2H1B1</accession>
<comment type="caution">
    <text evidence="2">The sequence shown here is derived from an EMBL/GenBank/DDBJ whole genome shotgun (WGS) entry which is preliminary data.</text>
</comment>
<reference evidence="2" key="1">
    <citation type="submission" date="2021-04" db="EMBL/GenBank/DDBJ databases">
        <authorList>
            <person name="Chebbi M.A.C M."/>
        </authorList>
    </citation>
    <scope>NUCLEOTIDE SEQUENCE</scope>
</reference>
<feature type="region of interest" description="Disordered" evidence="1">
    <location>
        <begin position="54"/>
        <end position="151"/>
    </location>
</feature>
<keyword evidence="4" id="KW-1185">Reference proteome</keyword>
<dbReference type="Proteomes" id="UP000786811">
    <property type="component" value="Unassembled WGS sequence"/>
</dbReference>
<gene>
    <name evidence="2" type="ORF">HICCMSTLAB_LOCUS360</name>
    <name evidence="3" type="ORF">HICCMSTLAB_LOCUS6715</name>
</gene>
<evidence type="ECO:0000313" key="2">
    <source>
        <dbReference type="EMBL" id="CAG5073417.1"/>
    </source>
</evidence>
<dbReference type="EMBL" id="CAJNRD030001114">
    <property type="protein sequence ID" value="CAG5073417.1"/>
    <property type="molecule type" value="Genomic_DNA"/>
</dbReference>
<proteinExistence type="predicted"/>
<evidence type="ECO:0000313" key="3">
    <source>
        <dbReference type="EMBL" id="CAG5093274.1"/>
    </source>
</evidence>
<feature type="compositionally biased region" description="Polar residues" evidence="1">
    <location>
        <begin position="75"/>
        <end position="92"/>
    </location>
</feature>
<organism evidence="2 4">
    <name type="scientific">Cotesia congregata</name>
    <name type="common">Parasitoid wasp</name>
    <name type="synonym">Apanteles congregatus</name>
    <dbReference type="NCBI Taxonomy" id="51543"/>
    <lineage>
        <taxon>Eukaryota</taxon>
        <taxon>Metazoa</taxon>
        <taxon>Ecdysozoa</taxon>
        <taxon>Arthropoda</taxon>
        <taxon>Hexapoda</taxon>
        <taxon>Insecta</taxon>
        <taxon>Pterygota</taxon>
        <taxon>Neoptera</taxon>
        <taxon>Endopterygota</taxon>
        <taxon>Hymenoptera</taxon>
        <taxon>Apocrita</taxon>
        <taxon>Ichneumonoidea</taxon>
        <taxon>Braconidae</taxon>
        <taxon>Microgastrinae</taxon>
        <taxon>Cotesia</taxon>
    </lineage>
</organism>
<sequence length="225" mass="25126">MKELASLVSEKSNDLYIQRMQNIRDLCNAYKNDEEVMIVKVINCHDQSINNHGIRINSDDGNLISSDGDDETVFKGQSQDNNDGASCSNENNTKVDTRRRNFERDYDDHSGTSRVGGDGINLTERSNNMSDDINSSDDDESYNKNNNSNNIIKVKQKKRKKLNVPDLDSSDPSEVEVQNLSMISGISTVYGDNDPVTAEIMNNDDDLITITENNKKSVSSEPPIP</sequence>
<protein>
    <submittedName>
        <fullName evidence="2">Uncharacterized protein</fullName>
    </submittedName>
</protein>
<feature type="compositionally biased region" description="Basic and acidic residues" evidence="1">
    <location>
        <begin position="93"/>
        <end position="111"/>
    </location>
</feature>
<evidence type="ECO:0000313" key="4">
    <source>
        <dbReference type="Proteomes" id="UP000786811"/>
    </source>
</evidence>
<evidence type="ECO:0000256" key="1">
    <source>
        <dbReference type="SAM" id="MobiDB-lite"/>
    </source>
</evidence>
<name>A0A8J2H1B1_COTCN</name>